<dbReference type="Pfam" id="PF01177">
    <property type="entry name" value="Asp_Glu_race"/>
    <property type="match status" value="1"/>
</dbReference>
<feature type="region of interest" description="Disordered" evidence="1">
    <location>
        <begin position="148"/>
        <end position="169"/>
    </location>
</feature>
<evidence type="ECO:0000313" key="3">
    <source>
        <dbReference type="Proteomes" id="UP000078084"/>
    </source>
</evidence>
<dbReference type="AlphaFoldDB" id="A0A171KN41"/>
<evidence type="ECO:0000256" key="1">
    <source>
        <dbReference type="SAM" id="MobiDB-lite"/>
    </source>
</evidence>
<reference evidence="2 3" key="1">
    <citation type="submission" date="2015-04" db="EMBL/GenBank/DDBJ databases">
        <title>Genome sequence of Kerstersia gyiorum CG1.</title>
        <authorList>
            <person name="Greninger A.L."/>
            <person name="Kozyreva V."/>
            <person name="Chaturvedi V."/>
        </authorList>
    </citation>
    <scope>NUCLEOTIDE SEQUENCE [LARGE SCALE GENOMIC DNA]</scope>
    <source>
        <strain evidence="2 3">CG1</strain>
    </source>
</reference>
<protein>
    <submittedName>
        <fullName evidence="2">Uncharacterized protein</fullName>
    </submittedName>
</protein>
<dbReference type="Gene3D" id="3.40.50.1860">
    <property type="match status" value="2"/>
</dbReference>
<proteinExistence type="predicted"/>
<dbReference type="RefSeq" id="WP_068375298.1">
    <property type="nucleotide sequence ID" value="NZ_LBNE01000017.1"/>
</dbReference>
<dbReference type="Proteomes" id="UP000078084">
    <property type="component" value="Unassembled WGS sequence"/>
</dbReference>
<evidence type="ECO:0000313" key="2">
    <source>
        <dbReference type="EMBL" id="KKO70308.1"/>
    </source>
</evidence>
<dbReference type="GO" id="GO:0047661">
    <property type="term" value="F:amino-acid racemase activity"/>
    <property type="evidence" value="ECO:0007669"/>
    <property type="project" value="InterPro"/>
</dbReference>
<accession>A0A171KN41</accession>
<dbReference type="EMBL" id="LBNE01000017">
    <property type="protein sequence ID" value="KKO70308.1"/>
    <property type="molecule type" value="Genomic_DNA"/>
</dbReference>
<sequence length="298" mass="31140">MSIAPSASALHRPIGIFDAGIGSYAIVELVRRHYPRQDIIYFADRASFPYGSRTPGELAASVGAAIERLAGLGAQAVVLASNAPSVMVLDTIRAAMPVPVLGIYPPIADALAQSRSGHIAVLGVQSLIGSPEIRTYISREAQSVLQASAAPASPPATATATGSAAPAGRPADSIGPVTLVNASSLVAHVEDGRFLSAPEATQLAVTDFMRQLRQDLPLLDTCTLSSTHLPWLRHYFEAAAPDMLFLDPAQALLPLLQPHVSTGSGKVLCLASATPAYPLDGLRQMLRLLGVDIEPFAV</sequence>
<dbReference type="InterPro" id="IPR001920">
    <property type="entry name" value="Asp/Glu_race"/>
</dbReference>
<keyword evidence="3" id="KW-1185">Reference proteome</keyword>
<dbReference type="STRING" id="206506.AAV32_16920"/>
<name>A0A171KN41_9BURK</name>
<organism evidence="2 3">
    <name type="scientific">Kerstersia gyiorum</name>
    <dbReference type="NCBI Taxonomy" id="206506"/>
    <lineage>
        <taxon>Bacteria</taxon>
        <taxon>Pseudomonadati</taxon>
        <taxon>Pseudomonadota</taxon>
        <taxon>Betaproteobacteria</taxon>
        <taxon>Burkholderiales</taxon>
        <taxon>Alcaligenaceae</taxon>
        <taxon>Kerstersia</taxon>
    </lineage>
</organism>
<comment type="caution">
    <text evidence="2">The sequence shown here is derived from an EMBL/GenBank/DDBJ whole genome shotgun (WGS) entry which is preliminary data.</text>
</comment>
<dbReference type="PATRIC" id="fig|206506.3.peg.3603"/>
<dbReference type="InterPro" id="IPR015942">
    <property type="entry name" value="Asp/Glu/hydantoin_racemase"/>
</dbReference>
<dbReference type="SUPFAM" id="SSF53681">
    <property type="entry name" value="Aspartate/glutamate racemase"/>
    <property type="match status" value="2"/>
</dbReference>
<gene>
    <name evidence="2" type="ORF">AAV32_16920</name>
</gene>